<evidence type="ECO:0000313" key="2">
    <source>
        <dbReference type="Proteomes" id="UP000823775"/>
    </source>
</evidence>
<keyword evidence="2" id="KW-1185">Reference proteome</keyword>
<reference evidence="1 2" key="1">
    <citation type="journal article" date="2021" name="BMC Genomics">
        <title>Datura genome reveals duplications of psychoactive alkaloid biosynthetic genes and high mutation rate following tissue culture.</title>
        <authorList>
            <person name="Rajewski A."/>
            <person name="Carter-House D."/>
            <person name="Stajich J."/>
            <person name="Litt A."/>
        </authorList>
    </citation>
    <scope>NUCLEOTIDE SEQUENCE [LARGE SCALE GENOMIC DNA]</scope>
    <source>
        <strain evidence="1">AR-01</strain>
    </source>
</reference>
<dbReference type="Proteomes" id="UP000823775">
    <property type="component" value="Unassembled WGS sequence"/>
</dbReference>
<accession>A0ABS8W525</accession>
<evidence type="ECO:0000313" key="1">
    <source>
        <dbReference type="EMBL" id="MCE2055966.1"/>
    </source>
</evidence>
<organism evidence="1 2">
    <name type="scientific">Datura stramonium</name>
    <name type="common">Jimsonweed</name>
    <name type="synonym">Common thornapple</name>
    <dbReference type="NCBI Taxonomy" id="4076"/>
    <lineage>
        <taxon>Eukaryota</taxon>
        <taxon>Viridiplantae</taxon>
        <taxon>Streptophyta</taxon>
        <taxon>Embryophyta</taxon>
        <taxon>Tracheophyta</taxon>
        <taxon>Spermatophyta</taxon>
        <taxon>Magnoliopsida</taxon>
        <taxon>eudicotyledons</taxon>
        <taxon>Gunneridae</taxon>
        <taxon>Pentapetalae</taxon>
        <taxon>asterids</taxon>
        <taxon>lamiids</taxon>
        <taxon>Solanales</taxon>
        <taxon>Solanaceae</taxon>
        <taxon>Solanoideae</taxon>
        <taxon>Datureae</taxon>
        <taxon>Datura</taxon>
    </lineage>
</organism>
<feature type="non-terminal residue" evidence="1">
    <location>
        <position position="1"/>
    </location>
</feature>
<name>A0ABS8W525_DATST</name>
<sequence>AAAGSSVIMYTLYWIPERWHHTLDHNVTPHMVDTALSTSMVNSIRPRATSAVKLNKAFTLIRVL</sequence>
<protein>
    <submittedName>
        <fullName evidence="1">Uncharacterized protein</fullName>
    </submittedName>
</protein>
<proteinExistence type="predicted"/>
<gene>
    <name evidence="1" type="ORF">HAX54_043807</name>
</gene>
<comment type="caution">
    <text evidence="1">The sequence shown here is derived from an EMBL/GenBank/DDBJ whole genome shotgun (WGS) entry which is preliminary data.</text>
</comment>
<dbReference type="EMBL" id="JACEIK010006599">
    <property type="protein sequence ID" value="MCE2055966.1"/>
    <property type="molecule type" value="Genomic_DNA"/>
</dbReference>